<sequence>MAGFRPGAVLLRTTAAGIMARAWFELDQLPNNAFVEKQVGGHFQFLTIQGLFAAWATMSLGLLADMVSSQALTKLKRALFMIAMPVIVISSIYWSLLILFPKLILRAPEPGELGPTSSGEVPDLIRIPLSLDLSLHAVPGLALILDFYLFEVKYAKMTARIGGAAIAALAAIWYGSWVEYCASYNKIFPYPFLTTNEFPVRVQIYAGATAFAYVVFQGLNAFHA</sequence>
<dbReference type="EMBL" id="MU274901">
    <property type="protein sequence ID" value="KAI0093546.1"/>
    <property type="molecule type" value="Genomic_DNA"/>
</dbReference>
<protein>
    <submittedName>
        <fullName evidence="1">FAR-17a/AIG1-like protein</fullName>
    </submittedName>
</protein>
<evidence type="ECO:0000313" key="1">
    <source>
        <dbReference type="EMBL" id="KAI0093546.1"/>
    </source>
</evidence>
<gene>
    <name evidence="1" type="ORF">BDY19DRAFT_982543</name>
</gene>
<dbReference type="Proteomes" id="UP001055072">
    <property type="component" value="Unassembled WGS sequence"/>
</dbReference>
<accession>A0ACB8UH00</accession>
<organism evidence="1 2">
    <name type="scientific">Irpex rosettiformis</name>
    <dbReference type="NCBI Taxonomy" id="378272"/>
    <lineage>
        <taxon>Eukaryota</taxon>
        <taxon>Fungi</taxon>
        <taxon>Dikarya</taxon>
        <taxon>Basidiomycota</taxon>
        <taxon>Agaricomycotina</taxon>
        <taxon>Agaricomycetes</taxon>
        <taxon>Polyporales</taxon>
        <taxon>Irpicaceae</taxon>
        <taxon>Irpex</taxon>
    </lineage>
</organism>
<keyword evidence="2" id="KW-1185">Reference proteome</keyword>
<evidence type="ECO:0000313" key="2">
    <source>
        <dbReference type="Proteomes" id="UP001055072"/>
    </source>
</evidence>
<proteinExistence type="predicted"/>
<reference evidence="1" key="1">
    <citation type="journal article" date="2021" name="Environ. Microbiol.">
        <title>Gene family expansions and transcriptome signatures uncover fungal adaptations to wood decay.</title>
        <authorList>
            <person name="Hage H."/>
            <person name="Miyauchi S."/>
            <person name="Viragh M."/>
            <person name="Drula E."/>
            <person name="Min B."/>
            <person name="Chaduli D."/>
            <person name="Navarro D."/>
            <person name="Favel A."/>
            <person name="Norest M."/>
            <person name="Lesage-Meessen L."/>
            <person name="Balint B."/>
            <person name="Merenyi Z."/>
            <person name="de Eugenio L."/>
            <person name="Morin E."/>
            <person name="Martinez A.T."/>
            <person name="Baldrian P."/>
            <person name="Stursova M."/>
            <person name="Martinez M.J."/>
            <person name="Novotny C."/>
            <person name="Magnuson J.K."/>
            <person name="Spatafora J.W."/>
            <person name="Maurice S."/>
            <person name="Pangilinan J."/>
            <person name="Andreopoulos W."/>
            <person name="LaButti K."/>
            <person name="Hundley H."/>
            <person name="Na H."/>
            <person name="Kuo A."/>
            <person name="Barry K."/>
            <person name="Lipzen A."/>
            <person name="Henrissat B."/>
            <person name="Riley R."/>
            <person name="Ahrendt S."/>
            <person name="Nagy L.G."/>
            <person name="Grigoriev I.V."/>
            <person name="Martin F."/>
            <person name="Rosso M.N."/>
        </authorList>
    </citation>
    <scope>NUCLEOTIDE SEQUENCE</scope>
    <source>
        <strain evidence="1">CBS 384.51</strain>
    </source>
</reference>
<comment type="caution">
    <text evidence="1">The sequence shown here is derived from an EMBL/GenBank/DDBJ whole genome shotgun (WGS) entry which is preliminary data.</text>
</comment>
<name>A0ACB8UH00_9APHY</name>